<evidence type="ECO:0000256" key="1">
    <source>
        <dbReference type="SAM" id="SignalP"/>
    </source>
</evidence>
<organism evidence="3">
    <name type="scientific">Colletotrichum graminicola (strain M1.001 / M2 / FGSC 10212)</name>
    <name type="common">Maize anthracnose fungus</name>
    <name type="synonym">Glomerella graminicola</name>
    <dbReference type="NCBI Taxonomy" id="645133"/>
    <lineage>
        <taxon>Eukaryota</taxon>
        <taxon>Fungi</taxon>
        <taxon>Dikarya</taxon>
        <taxon>Ascomycota</taxon>
        <taxon>Pezizomycotina</taxon>
        <taxon>Sordariomycetes</taxon>
        <taxon>Hypocreomycetidae</taxon>
        <taxon>Glomerellales</taxon>
        <taxon>Glomerellaceae</taxon>
        <taxon>Colletotrichum</taxon>
        <taxon>Colletotrichum graminicola species complex</taxon>
    </lineage>
</organism>
<gene>
    <name evidence="2" type="ORF">GLRG_03517</name>
</gene>
<accession>E3QBN4</accession>
<dbReference type="eggNOG" id="ENOG502SNA7">
    <property type="taxonomic scope" value="Eukaryota"/>
</dbReference>
<dbReference type="Proteomes" id="UP000008782">
    <property type="component" value="Unassembled WGS sequence"/>
</dbReference>
<reference evidence="3" key="1">
    <citation type="journal article" date="2012" name="Nat. Genet.">
        <title>Lifestyle transitions in plant pathogenic Colletotrichum fungi deciphered by genome and transcriptome analyses.</title>
        <authorList>
            <person name="O'Connell R.J."/>
            <person name="Thon M.R."/>
            <person name="Hacquard S."/>
            <person name="Amyotte S.G."/>
            <person name="Kleemann J."/>
            <person name="Torres M.F."/>
            <person name="Damm U."/>
            <person name="Buiate E.A."/>
            <person name="Epstein L."/>
            <person name="Alkan N."/>
            <person name="Altmueller J."/>
            <person name="Alvarado-Balderrama L."/>
            <person name="Bauser C.A."/>
            <person name="Becker C."/>
            <person name="Birren B.W."/>
            <person name="Chen Z."/>
            <person name="Choi J."/>
            <person name="Crouch J.A."/>
            <person name="Duvick J.P."/>
            <person name="Farman M.A."/>
            <person name="Gan P."/>
            <person name="Heiman D."/>
            <person name="Henrissat B."/>
            <person name="Howard R.J."/>
            <person name="Kabbage M."/>
            <person name="Koch C."/>
            <person name="Kracher B."/>
            <person name="Kubo Y."/>
            <person name="Law A.D."/>
            <person name="Lebrun M.-H."/>
            <person name="Lee Y.-H."/>
            <person name="Miyara I."/>
            <person name="Moore N."/>
            <person name="Neumann U."/>
            <person name="Nordstroem K."/>
            <person name="Panaccione D.G."/>
            <person name="Panstruga R."/>
            <person name="Place M."/>
            <person name="Proctor R.H."/>
            <person name="Prusky D."/>
            <person name="Rech G."/>
            <person name="Reinhardt R."/>
            <person name="Rollins J.A."/>
            <person name="Rounsley S."/>
            <person name="Schardl C.L."/>
            <person name="Schwartz D.C."/>
            <person name="Shenoy N."/>
            <person name="Shirasu K."/>
            <person name="Sikhakolli U.R."/>
            <person name="Stueber K."/>
            <person name="Sukno S.A."/>
            <person name="Sweigard J.A."/>
            <person name="Takano Y."/>
            <person name="Takahara H."/>
            <person name="Trail F."/>
            <person name="van der Does H.C."/>
            <person name="Voll L.M."/>
            <person name="Will I."/>
            <person name="Young S."/>
            <person name="Zeng Q."/>
            <person name="Zhang J."/>
            <person name="Zhou S."/>
            <person name="Dickman M.B."/>
            <person name="Schulze-Lefert P."/>
            <person name="Ver Loren van Themaat E."/>
            <person name="Ma L.-J."/>
            <person name="Vaillancourt L.J."/>
        </authorList>
    </citation>
    <scope>NUCLEOTIDE SEQUENCE [LARGE SCALE GENOMIC DNA]</scope>
    <source>
        <strain evidence="3">M1.001 / M2 / FGSC 10212</strain>
    </source>
</reference>
<evidence type="ECO:0000313" key="2">
    <source>
        <dbReference type="EMBL" id="EFQ28373.1"/>
    </source>
</evidence>
<protein>
    <submittedName>
        <fullName evidence="2">Uncharacterized protein</fullName>
    </submittedName>
</protein>
<name>E3QBN4_COLGM</name>
<dbReference type="GeneID" id="24408882"/>
<dbReference type="RefSeq" id="XP_008092393.1">
    <property type="nucleotide sequence ID" value="XM_008094202.1"/>
</dbReference>
<dbReference type="STRING" id="645133.E3QBN4"/>
<proteinExistence type="predicted"/>
<dbReference type="VEuPathDB" id="FungiDB:GLRG_03517"/>
<sequence>MAALGFAIDAAGLFASLSLSGAFDKPTPAEAKTNIQIILGSGERTTTAGGPRPHIALWDDGKYISYYGHRIGQYTPDKKKIKAGDQTNIVIEHTQTEPKHSQADPYYVMLSQMDDDAICISAVLVSNGKISGAFYGDTGYKCGQSWFASENRIGSDFEAPRCVWLDANHDNGINARAISFHLNDMQPNDDKLEQYYENLDTLCKSTPRFSFWGNLLPDAIPPMFKPRLKYKNGNGADEDLSKVLDDPEHPWDKGAYMAPKKVNKPKRRDVHVKRRSSNRNTGHLIISDQDTDVREICESETSYGWDIVSTKQKLFCDMEHKQLYPLCDTSVTTKCFDVDQKTLAGAPGLDTRDEEVIKMRFGRSYNTTNVWKS</sequence>
<dbReference type="AlphaFoldDB" id="E3QBN4"/>
<evidence type="ECO:0000313" key="3">
    <source>
        <dbReference type="Proteomes" id="UP000008782"/>
    </source>
</evidence>
<keyword evidence="1" id="KW-0732">Signal</keyword>
<dbReference type="OrthoDB" id="5365129at2759"/>
<feature type="chain" id="PRO_5003178346" evidence="1">
    <location>
        <begin position="23"/>
        <end position="373"/>
    </location>
</feature>
<keyword evidence="3" id="KW-1185">Reference proteome</keyword>
<feature type="signal peptide" evidence="1">
    <location>
        <begin position="1"/>
        <end position="22"/>
    </location>
</feature>
<dbReference type="HOGENOM" id="CLU_046577_0_0_1"/>
<dbReference type="EMBL" id="GG697340">
    <property type="protein sequence ID" value="EFQ28373.1"/>
    <property type="molecule type" value="Genomic_DNA"/>
</dbReference>